<proteinExistence type="predicted"/>
<evidence type="ECO:0000313" key="2">
    <source>
        <dbReference type="EMBL" id="MBC8176548.1"/>
    </source>
</evidence>
<dbReference type="Pfam" id="PF02663">
    <property type="entry name" value="FmdE"/>
    <property type="match status" value="1"/>
</dbReference>
<feature type="domain" description="Formylmethanofuran dehydrogenase subunit E" evidence="1">
    <location>
        <begin position="18"/>
        <end position="154"/>
    </location>
</feature>
<organism evidence="2 3">
    <name type="scientific">Candidatus Desulfacyla euxinica</name>
    <dbReference type="NCBI Taxonomy" id="2841693"/>
    <lineage>
        <taxon>Bacteria</taxon>
        <taxon>Deltaproteobacteria</taxon>
        <taxon>Candidatus Desulfacyla</taxon>
    </lineage>
</organism>
<dbReference type="InterPro" id="IPR003814">
    <property type="entry name" value="FmdEsu_dom"/>
</dbReference>
<gene>
    <name evidence="2" type="ORF">H8E19_04010</name>
</gene>
<accession>A0A8J6MWH6</accession>
<dbReference type="SUPFAM" id="SSF143555">
    <property type="entry name" value="FwdE-like"/>
    <property type="match status" value="1"/>
</dbReference>
<dbReference type="PANTHER" id="PTHR39418">
    <property type="entry name" value="DEHYDROGENASE-RELATED"/>
    <property type="match status" value="1"/>
</dbReference>
<name>A0A8J6MWH6_9DELT</name>
<protein>
    <submittedName>
        <fullName evidence="2">Formylmethanofuran dehydrogenase</fullName>
    </submittedName>
</protein>
<dbReference type="AlphaFoldDB" id="A0A8J6MWH6"/>
<dbReference type="InterPro" id="IPR026328">
    <property type="entry name" value="FmdE"/>
</dbReference>
<dbReference type="Proteomes" id="UP000650524">
    <property type="component" value="Unassembled WGS sequence"/>
</dbReference>
<dbReference type="EMBL" id="JACNJD010000143">
    <property type="protein sequence ID" value="MBC8176548.1"/>
    <property type="molecule type" value="Genomic_DNA"/>
</dbReference>
<dbReference type="PANTHER" id="PTHR39418:SF1">
    <property type="entry name" value="DEHYDROGENASE"/>
    <property type="match status" value="1"/>
</dbReference>
<evidence type="ECO:0000259" key="1">
    <source>
        <dbReference type="Pfam" id="PF02663"/>
    </source>
</evidence>
<sequence>MNADEILSSEDFKRCVDFHGHICPGLAIGYRAAKAGLECLDESRAVDEEIVAIVENDACGVDAVQVLTGCTFGKGNFIYKDHGKQVFTFLGRKSGKGVRVAKKPDANKRSEKQQDLFKKIREETAGEEERKTFWEMHHQRSRQVLDKPIQELFSIRFVDITLPPKAMIEPSVVCEECGEPAMASRLTEKNGRKMCGDCLTE</sequence>
<evidence type="ECO:0000313" key="3">
    <source>
        <dbReference type="Proteomes" id="UP000650524"/>
    </source>
</evidence>
<dbReference type="InterPro" id="IPR053194">
    <property type="entry name" value="tRNA_methyltr_O"/>
</dbReference>
<reference evidence="2 3" key="1">
    <citation type="submission" date="2020-08" db="EMBL/GenBank/DDBJ databases">
        <title>Bridging the membrane lipid divide: bacteria of the FCB group superphylum have the potential to synthesize archaeal ether lipids.</title>
        <authorList>
            <person name="Villanueva L."/>
            <person name="Von Meijenfeldt F.A.B."/>
            <person name="Westbye A.B."/>
            <person name="Yadav S."/>
            <person name="Hopmans E.C."/>
            <person name="Dutilh B.E."/>
            <person name="Sinninghe Damste J.S."/>
        </authorList>
    </citation>
    <scope>NUCLEOTIDE SEQUENCE [LARGE SCALE GENOMIC DNA]</scope>
    <source>
        <strain evidence="2">NIOZ-UU27</strain>
    </source>
</reference>
<dbReference type="PIRSF" id="PIRSF006578">
    <property type="entry name" value="FwdE"/>
    <property type="match status" value="1"/>
</dbReference>
<dbReference type="Gene3D" id="3.30.1330.130">
    <property type="match status" value="1"/>
</dbReference>
<comment type="caution">
    <text evidence="2">The sequence shown here is derived from an EMBL/GenBank/DDBJ whole genome shotgun (WGS) entry which is preliminary data.</text>
</comment>